<dbReference type="HOGENOM" id="CLU_3429800_0_0_9"/>
<name>D4MMZ5_9FIRM</name>
<dbReference type="EMBL" id="FP929059">
    <property type="protein sequence ID" value="CBL35128.1"/>
    <property type="molecule type" value="Genomic_DNA"/>
</dbReference>
<gene>
    <name evidence="1" type="ORF">ES1_22910</name>
</gene>
<organism evidence="1 2">
    <name type="scientific">[Eubacterium] siraeum V10Sc8a</name>
    <dbReference type="NCBI Taxonomy" id="717961"/>
    <lineage>
        <taxon>Bacteria</taxon>
        <taxon>Bacillati</taxon>
        <taxon>Bacillota</taxon>
        <taxon>Clostridia</taxon>
        <taxon>Eubacteriales</taxon>
        <taxon>Oscillospiraceae</taxon>
        <taxon>Oscillospiraceae incertae sedis</taxon>
    </lineage>
</organism>
<dbReference type="AlphaFoldDB" id="D4MMZ5"/>
<dbReference type="Proteomes" id="UP000007050">
    <property type="component" value="Chromosome"/>
</dbReference>
<evidence type="ECO:0000313" key="2">
    <source>
        <dbReference type="Proteomes" id="UP000007050"/>
    </source>
</evidence>
<reference evidence="1 2" key="1">
    <citation type="submission" date="2010-03" db="EMBL/GenBank/DDBJ databases">
        <title>The genome sequence of Eubacterium siraeum V10Sc8a.</title>
        <authorList>
            <consortium name="metaHIT consortium -- http://www.metahit.eu/"/>
            <person name="Pajon A."/>
            <person name="Turner K."/>
            <person name="Parkhill J."/>
            <person name="Duncan S."/>
            <person name="Flint H."/>
        </authorList>
    </citation>
    <scope>NUCLEOTIDE SEQUENCE [LARGE SCALE GENOMIC DNA]</scope>
    <source>
        <strain evidence="1 2">V10Sc8a</strain>
    </source>
</reference>
<reference evidence="1 2" key="2">
    <citation type="submission" date="2010-03" db="EMBL/GenBank/DDBJ databases">
        <authorList>
            <person name="Pajon A."/>
        </authorList>
    </citation>
    <scope>NUCLEOTIDE SEQUENCE [LARGE SCALE GENOMIC DNA]</scope>
    <source>
        <strain evidence="1 2">V10Sc8a</strain>
    </source>
</reference>
<sequence length="19" mass="2370">MYFYVYNSCYYTQINKTAP</sequence>
<accession>D4MMZ5</accession>
<proteinExistence type="predicted"/>
<dbReference type="KEGG" id="esr:ES1_22910"/>
<evidence type="ECO:0000313" key="1">
    <source>
        <dbReference type="EMBL" id="CBL35128.1"/>
    </source>
</evidence>
<protein>
    <submittedName>
        <fullName evidence="1">Uncharacterized protein</fullName>
    </submittedName>
</protein>